<feature type="transmembrane region" description="Helical" evidence="2">
    <location>
        <begin position="222"/>
        <end position="247"/>
    </location>
</feature>
<keyword evidence="2" id="KW-0812">Transmembrane</keyword>
<evidence type="ECO:0000256" key="1">
    <source>
        <dbReference type="SAM" id="MobiDB-lite"/>
    </source>
</evidence>
<feature type="compositionally biased region" description="Polar residues" evidence="1">
    <location>
        <begin position="286"/>
        <end position="295"/>
    </location>
</feature>
<gene>
    <name evidence="3" type="ORF">MEDL_27511</name>
</gene>
<dbReference type="AlphaFoldDB" id="A0A8S3RZ56"/>
<keyword evidence="2" id="KW-0472">Membrane</keyword>
<evidence type="ECO:0000313" key="4">
    <source>
        <dbReference type="Proteomes" id="UP000683360"/>
    </source>
</evidence>
<dbReference type="Proteomes" id="UP000683360">
    <property type="component" value="Unassembled WGS sequence"/>
</dbReference>
<evidence type="ECO:0000256" key="2">
    <source>
        <dbReference type="SAM" id="Phobius"/>
    </source>
</evidence>
<comment type="caution">
    <text evidence="3">The sequence shown here is derived from an EMBL/GenBank/DDBJ whole genome shotgun (WGS) entry which is preliminary data.</text>
</comment>
<feature type="compositionally biased region" description="Polar residues" evidence="1">
    <location>
        <begin position="342"/>
        <end position="356"/>
    </location>
</feature>
<dbReference type="EMBL" id="CAJPWZ010001372">
    <property type="protein sequence ID" value="CAG2213599.1"/>
    <property type="molecule type" value="Genomic_DNA"/>
</dbReference>
<sequence length="414" mass="46294">MFIESKSHFLHKYTIILFIVVTALVSPIVSQLNNDEQTLCVTGQKLRNKFCCWTTQCEDQGFLPCDTHNGTDVCEQCPDGEYVRDVYPTKGLERSPCVEIPRCLQEEVRDDSGKCVCNRAEGYIRKLDYCEPTDIQCDKPGIELSEQGFCEPCKENFYKDEYSIHLCKRKTNITCSSGQNVDDGNTKTDRTCIEVTIGIQRTTTGNSITTASNPGSSNGLDIAAIIGITVGCILLMIIAIVVIFKIFCYKKIQRKQQSENIDVTERGESMPLNKNQTKEEHEEESFSGTIENSTIHFYGGDVERDQKAKAEPVDDDETFVKKPEDSNDDSLLSIAEGGAPATRSNRLSAQQPQGEQTDMIPNAHRPTARIKAQVQVEQLPKLLTENPENNDSGRFLLNGETSLPMQYHNGNVNH</sequence>
<feature type="compositionally biased region" description="Polar residues" evidence="1">
    <location>
        <begin position="399"/>
        <end position="414"/>
    </location>
</feature>
<protein>
    <submittedName>
        <fullName evidence="3">Uncharacterized protein</fullName>
    </submittedName>
</protein>
<organism evidence="3 4">
    <name type="scientific">Mytilus edulis</name>
    <name type="common">Blue mussel</name>
    <dbReference type="NCBI Taxonomy" id="6550"/>
    <lineage>
        <taxon>Eukaryota</taxon>
        <taxon>Metazoa</taxon>
        <taxon>Spiralia</taxon>
        <taxon>Lophotrochozoa</taxon>
        <taxon>Mollusca</taxon>
        <taxon>Bivalvia</taxon>
        <taxon>Autobranchia</taxon>
        <taxon>Pteriomorphia</taxon>
        <taxon>Mytilida</taxon>
        <taxon>Mytiloidea</taxon>
        <taxon>Mytilidae</taxon>
        <taxon>Mytilinae</taxon>
        <taxon>Mytilus</taxon>
    </lineage>
</organism>
<feature type="region of interest" description="Disordered" evidence="1">
    <location>
        <begin position="258"/>
        <end position="360"/>
    </location>
</feature>
<evidence type="ECO:0000313" key="3">
    <source>
        <dbReference type="EMBL" id="CAG2213599.1"/>
    </source>
</evidence>
<keyword evidence="4" id="KW-1185">Reference proteome</keyword>
<feature type="transmembrane region" description="Helical" evidence="2">
    <location>
        <begin position="12"/>
        <end position="30"/>
    </location>
</feature>
<dbReference type="OrthoDB" id="6078191at2759"/>
<accession>A0A8S3RZ56</accession>
<feature type="compositionally biased region" description="Basic and acidic residues" evidence="1">
    <location>
        <begin position="301"/>
        <end position="325"/>
    </location>
</feature>
<keyword evidence="2" id="KW-1133">Transmembrane helix</keyword>
<feature type="region of interest" description="Disordered" evidence="1">
    <location>
        <begin position="383"/>
        <end position="414"/>
    </location>
</feature>
<proteinExistence type="predicted"/>
<name>A0A8S3RZ56_MYTED</name>
<reference evidence="3" key="1">
    <citation type="submission" date="2021-03" db="EMBL/GenBank/DDBJ databases">
        <authorList>
            <person name="Bekaert M."/>
        </authorList>
    </citation>
    <scope>NUCLEOTIDE SEQUENCE</scope>
</reference>